<evidence type="ECO:0000259" key="1">
    <source>
        <dbReference type="Pfam" id="PF04101"/>
    </source>
</evidence>
<dbReference type="GO" id="GO:0016758">
    <property type="term" value="F:hexosyltransferase activity"/>
    <property type="evidence" value="ECO:0007669"/>
    <property type="project" value="InterPro"/>
</dbReference>
<feature type="domain" description="Glycosyl transferase family 28 C-terminal" evidence="1">
    <location>
        <begin position="24"/>
        <end position="182"/>
    </location>
</feature>
<dbReference type="Proteomes" id="UP001445335">
    <property type="component" value="Unassembled WGS sequence"/>
</dbReference>
<dbReference type="Gene3D" id="3.40.50.2000">
    <property type="entry name" value="Glycogen Phosphorylase B"/>
    <property type="match status" value="1"/>
</dbReference>
<dbReference type="PANTHER" id="PTHR47043:SF1">
    <property type="entry name" value="UDP-N-ACETYLGLUCOSAMINE TRANSFERASE SUBUNIT ALG13"/>
    <property type="match status" value="1"/>
</dbReference>
<name>A0AAW1SJI4_9CHLO</name>
<evidence type="ECO:0000313" key="2">
    <source>
        <dbReference type="EMBL" id="KAK9846639.1"/>
    </source>
</evidence>
<dbReference type="GO" id="GO:0043541">
    <property type="term" value="C:UDP-N-acetylglucosamine transferase complex"/>
    <property type="evidence" value="ECO:0007669"/>
    <property type="project" value="TreeGrafter"/>
</dbReference>
<sequence>MPPAVTRARSEGAAAAPAGGGGGTVLVTVGTTRFDALVRAVDDPAVAEALAASGFTELVIQVGAGEYRPQRLLPPDAPGRAGMAAGGLRVSWFEFLPSLAERMAAADLVISHAGSGSVFEALAASKALIAVPNAALMANHQAELAGALAGMRHCFTTPPERLLATLQRMDLSTLAPYPKGDPAAIVQEIDRLVGI</sequence>
<dbReference type="EMBL" id="JALJOU010000001">
    <property type="protein sequence ID" value="KAK9846639.1"/>
    <property type="molecule type" value="Genomic_DNA"/>
</dbReference>
<dbReference type="PANTHER" id="PTHR47043">
    <property type="entry name" value="UDP-N-ACETYLGLUCOSAMINE TRANSFERASE SUBUNIT ALG13"/>
    <property type="match status" value="1"/>
</dbReference>
<organism evidence="2 3">
    <name type="scientific">Elliptochloris bilobata</name>
    <dbReference type="NCBI Taxonomy" id="381761"/>
    <lineage>
        <taxon>Eukaryota</taxon>
        <taxon>Viridiplantae</taxon>
        <taxon>Chlorophyta</taxon>
        <taxon>core chlorophytes</taxon>
        <taxon>Trebouxiophyceae</taxon>
        <taxon>Trebouxiophyceae incertae sedis</taxon>
        <taxon>Elliptochloris clade</taxon>
        <taxon>Elliptochloris</taxon>
    </lineage>
</organism>
<dbReference type="GO" id="GO:0006488">
    <property type="term" value="P:dolichol-linked oligosaccharide biosynthetic process"/>
    <property type="evidence" value="ECO:0007669"/>
    <property type="project" value="TreeGrafter"/>
</dbReference>
<reference evidence="2 3" key="1">
    <citation type="journal article" date="2024" name="Nat. Commun.">
        <title>Phylogenomics reveals the evolutionary origins of lichenization in chlorophyte algae.</title>
        <authorList>
            <person name="Puginier C."/>
            <person name="Libourel C."/>
            <person name="Otte J."/>
            <person name="Skaloud P."/>
            <person name="Haon M."/>
            <person name="Grisel S."/>
            <person name="Petersen M."/>
            <person name="Berrin J.G."/>
            <person name="Delaux P.M."/>
            <person name="Dal Grande F."/>
            <person name="Keller J."/>
        </authorList>
    </citation>
    <scope>NUCLEOTIDE SEQUENCE [LARGE SCALE GENOMIC DNA]</scope>
    <source>
        <strain evidence="2 3">SAG 245.80</strain>
    </source>
</reference>
<accession>A0AAW1SJI4</accession>
<keyword evidence="3" id="KW-1185">Reference proteome</keyword>
<protein>
    <recommendedName>
        <fullName evidence="1">Glycosyl transferase family 28 C-terminal domain-containing protein</fullName>
    </recommendedName>
</protein>
<comment type="caution">
    <text evidence="2">The sequence shown here is derived from an EMBL/GenBank/DDBJ whole genome shotgun (WGS) entry which is preliminary data.</text>
</comment>
<dbReference type="AlphaFoldDB" id="A0AAW1SJI4"/>
<dbReference type="Pfam" id="PF04101">
    <property type="entry name" value="Glyco_tran_28_C"/>
    <property type="match status" value="1"/>
</dbReference>
<gene>
    <name evidence="2" type="ORF">WJX81_008181</name>
</gene>
<dbReference type="InterPro" id="IPR007235">
    <property type="entry name" value="Glyco_trans_28_C"/>
</dbReference>
<evidence type="ECO:0000313" key="3">
    <source>
        <dbReference type="Proteomes" id="UP001445335"/>
    </source>
</evidence>
<proteinExistence type="predicted"/>
<dbReference type="SUPFAM" id="SSF53756">
    <property type="entry name" value="UDP-Glycosyltransferase/glycogen phosphorylase"/>
    <property type="match status" value="1"/>
</dbReference>
<dbReference type="InterPro" id="IPR052474">
    <property type="entry name" value="UDP-GlcNAc_transferase"/>
</dbReference>